<evidence type="ECO:0000256" key="1">
    <source>
        <dbReference type="SAM" id="MobiDB-lite"/>
    </source>
</evidence>
<dbReference type="Proteomes" id="UP000823775">
    <property type="component" value="Unassembled WGS sequence"/>
</dbReference>
<accession>A0ABS8WUV8</accession>
<reference evidence="2 3" key="1">
    <citation type="journal article" date="2021" name="BMC Genomics">
        <title>Datura genome reveals duplications of psychoactive alkaloid biosynthetic genes and high mutation rate following tissue culture.</title>
        <authorList>
            <person name="Rajewski A."/>
            <person name="Carter-House D."/>
            <person name="Stajich J."/>
            <person name="Litt A."/>
        </authorList>
    </citation>
    <scope>NUCLEOTIDE SEQUENCE [LARGE SCALE GENOMIC DNA]</scope>
    <source>
        <strain evidence="2">AR-01</strain>
    </source>
</reference>
<feature type="compositionally biased region" description="Basic and acidic residues" evidence="1">
    <location>
        <begin position="28"/>
        <end position="50"/>
    </location>
</feature>
<feature type="region of interest" description="Disordered" evidence="1">
    <location>
        <begin position="1"/>
        <end position="50"/>
    </location>
</feature>
<proteinExistence type="predicted"/>
<evidence type="ECO:0000313" key="3">
    <source>
        <dbReference type="Proteomes" id="UP000823775"/>
    </source>
</evidence>
<keyword evidence="3" id="KW-1185">Reference proteome</keyword>
<comment type="caution">
    <text evidence="2">The sequence shown here is derived from an EMBL/GenBank/DDBJ whole genome shotgun (WGS) entry which is preliminary data.</text>
</comment>
<gene>
    <name evidence="2" type="ORF">HAX54_004229</name>
</gene>
<sequence length="102" mass="10950">MVKNHLDKNGSFTGSPKPPHPAASADPHTPERAARRGGELPNNEDVKTLSEDIDGFIDALSACNNKSNPPEVPEAVESFSKIIESKINKHNTCESSTTNLAK</sequence>
<dbReference type="EMBL" id="JACEIK010011931">
    <property type="protein sequence ID" value="MCE3215971.1"/>
    <property type="molecule type" value="Genomic_DNA"/>
</dbReference>
<evidence type="ECO:0000313" key="2">
    <source>
        <dbReference type="EMBL" id="MCE3215971.1"/>
    </source>
</evidence>
<organism evidence="2 3">
    <name type="scientific">Datura stramonium</name>
    <name type="common">Jimsonweed</name>
    <name type="synonym">Common thornapple</name>
    <dbReference type="NCBI Taxonomy" id="4076"/>
    <lineage>
        <taxon>Eukaryota</taxon>
        <taxon>Viridiplantae</taxon>
        <taxon>Streptophyta</taxon>
        <taxon>Embryophyta</taxon>
        <taxon>Tracheophyta</taxon>
        <taxon>Spermatophyta</taxon>
        <taxon>Magnoliopsida</taxon>
        <taxon>eudicotyledons</taxon>
        <taxon>Gunneridae</taxon>
        <taxon>Pentapetalae</taxon>
        <taxon>asterids</taxon>
        <taxon>lamiids</taxon>
        <taxon>Solanales</taxon>
        <taxon>Solanaceae</taxon>
        <taxon>Solanoideae</taxon>
        <taxon>Datureae</taxon>
        <taxon>Datura</taxon>
    </lineage>
</organism>
<protein>
    <submittedName>
        <fullName evidence="2">Uncharacterized protein</fullName>
    </submittedName>
</protein>
<name>A0ABS8WUV8_DATST</name>